<dbReference type="Gene3D" id="1.20.1440.170">
    <property type="entry name" value="Translation machinery-associated protein 16-like"/>
    <property type="match status" value="1"/>
</dbReference>
<protein>
    <submittedName>
        <fullName evidence="3">Putative translation machinery-associated protein 16-like</fullName>
    </submittedName>
</protein>
<proteinExistence type="inferred from homology"/>
<reference evidence="3 4" key="1">
    <citation type="submission" date="2018-04" db="EMBL/GenBank/DDBJ databases">
        <authorList>
            <person name="Zhang X."/>
            <person name="Yuan J."/>
            <person name="Li F."/>
            <person name="Xiang J."/>
        </authorList>
    </citation>
    <scope>NUCLEOTIDE SEQUENCE [LARGE SCALE GENOMIC DNA]</scope>
    <source>
        <tissue evidence="3">Muscle</tissue>
    </source>
</reference>
<evidence type="ECO:0000256" key="2">
    <source>
        <dbReference type="SAM" id="MobiDB-lite"/>
    </source>
</evidence>
<dbReference type="Pfam" id="PF11176">
    <property type="entry name" value="Tma16"/>
    <property type="match status" value="1"/>
</dbReference>
<evidence type="ECO:0000313" key="4">
    <source>
        <dbReference type="Proteomes" id="UP000283509"/>
    </source>
</evidence>
<dbReference type="GO" id="GO:0005634">
    <property type="term" value="C:nucleus"/>
    <property type="evidence" value="ECO:0007669"/>
    <property type="project" value="TreeGrafter"/>
</dbReference>
<evidence type="ECO:0000256" key="1">
    <source>
        <dbReference type="ARBA" id="ARBA00034127"/>
    </source>
</evidence>
<dbReference type="PANTHER" id="PTHR13349">
    <property type="entry name" value="TRANSLATION MACHINERY-ASSOCIATED PROTEIN 16"/>
    <property type="match status" value="1"/>
</dbReference>
<reference evidence="3 4" key="2">
    <citation type="submission" date="2019-01" db="EMBL/GenBank/DDBJ databases">
        <title>The decoding of complex shrimp genome reveals the adaptation for benthos swimmer, frequently molting mechanism and breeding impact on genome.</title>
        <authorList>
            <person name="Sun Y."/>
            <person name="Gao Y."/>
            <person name="Yu Y."/>
        </authorList>
    </citation>
    <scope>NUCLEOTIDE SEQUENCE [LARGE SCALE GENOMIC DNA]</scope>
    <source>
        <tissue evidence="3">Muscle</tissue>
    </source>
</reference>
<keyword evidence="4" id="KW-1185">Reference proteome</keyword>
<comment type="caution">
    <text evidence="3">The sequence shown here is derived from an EMBL/GenBank/DDBJ whole genome shotgun (WGS) entry which is preliminary data.</text>
</comment>
<sequence length="217" mass="25175">MGKHKINVLKENQKVIHPNSRKAKKLSKMVSREIKMKKRRGENNLKLQVLGDKLLWFKKEMDPSIEVVTPKDVLNLIQKYIDRNMEELEQINLKQSIGKRSKNQHASRESTIKIVHEQETALFTDNGFETVDFFCPKNLQTFKSWSGELRFLSNLKLRKYKRKDLEDNLTSRLEPESSSAAPTEETMDEDTEGLDEDSDDDGDTDNKDGEKDDDMEG</sequence>
<dbReference type="EMBL" id="QCYY01001784">
    <property type="protein sequence ID" value="ROT75334.1"/>
    <property type="molecule type" value="Genomic_DNA"/>
</dbReference>
<dbReference type="InterPro" id="IPR038356">
    <property type="entry name" value="Tma16_sf"/>
</dbReference>
<dbReference type="STRING" id="6689.A0A3R7M932"/>
<organism evidence="3 4">
    <name type="scientific">Penaeus vannamei</name>
    <name type="common">Whiteleg shrimp</name>
    <name type="synonym">Litopenaeus vannamei</name>
    <dbReference type="NCBI Taxonomy" id="6689"/>
    <lineage>
        <taxon>Eukaryota</taxon>
        <taxon>Metazoa</taxon>
        <taxon>Ecdysozoa</taxon>
        <taxon>Arthropoda</taxon>
        <taxon>Crustacea</taxon>
        <taxon>Multicrustacea</taxon>
        <taxon>Malacostraca</taxon>
        <taxon>Eumalacostraca</taxon>
        <taxon>Eucarida</taxon>
        <taxon>Decapoda</taxon>
        <taxon>Dendrobranchiata</taxon>
        <taxon>Penaeoidea</taxon>
        <taxon>Penaeidae</taxon>
        <taxon>Penaeus</taxon>
    </lineage>
</organism>
<evidence type="ECO:0000313" key="3">
    <source>
        <dbReference type="EMBL" id="ROT75334.1"/>
    </source>
</evidence>
<dbReference type="InterPro" id="IPR021346">
    <property type="entry name" value="Tma16"/>
</dbReference>
<feature type="region of interest" description="Disordered" evidence="2">
    <location>
        <begin position="168"/>
        <end position="217"/>
    </location>
</feature>
<dbReference type="AlphaFoldDB" id="A0A3R7M932"/>
<name>A0A3R7M932_PENVA</name>
<dbReference type="PANTHER" id="PTHR13349:SF2">
    <property type="entry name" value="TRANSLATION MACHINERY-ASSOCIATED PROTEIN 16"/>
    <property type="match status" value="1"/>
</dbReference>
<dbReference type="OrthoDB" id="270284at2759"/>
<dbReference type="Proteomes" id="UP000283509">
    <property type="component" value="Unassembled WGS sequence"/>
</dbReference>
<gene>
    <name evidence="3" type="ORF">C7M84_006111</name>
</gene>
<accession>A0A3R7M932</accession>
<comment type="similarity">
    <text evidence="1">Belongs to the TMA16 family.</text>
</comment>
<feature type="compositionally biased region" description="Acidic residues" evidence="2">
    <location>
        <begin position="185"/>
        <end position="203"/>
    </location>
</feature>
<dbReference type="FunFam" id="1.20.1440.170:FF:000001">
    <property type="entry name" value="Translation machinery-associated 16 homolog"/>
    <property type="match status" value="1"/>
</dbReference>